<dbReference type="SUPFAM" id="SSF51182">
    <property type="entry name" value="RmlC-like cupins"/>
    <property type="match status" value="1"/>
</dbReference>
<evidence type="ECO:0000313" key="7">
    <source>
        <dbReference type="Proteomes" id="UP000444316"/>
    </source>
</evidence>
<dbReference type="PIRSF" id="PIRSF006232">
    <property type="entry name" value="Pirin"/>
    <property type="match status" value="1"/>
</dbReference>
<dbReference type="CDD" id="cd02910">
    <property type="entry name" value="cupin_Yhhw_N"/>
    <property type="match status" value="1"/>
</dbReference>
<evidence type="ECO:0000259" key="4">
    <source>
        <dbReference type="Pfam" id="PF02678"/>
    </source>
</evidence>
<comment type="caution">
    <text evidence="6">The sequence shown here is derived from an EMBL/GenBank/DDBJ whole genome shotgun (WGS) entry which is preliminary data.</text>
</comment>
<keyword evidence="2" id="KW-0408">Iron</keyword>
<gene>
    <name evidence="6" type="ORF">GTP23_09090</name>
</gene>
<evidence type="ECO:0000256" key="3">
    <source>
        <dbReference type="RuleBase" id="RU003457"/>
    </source>
</evidence>
<feature type="domain" description="Quercetin 2,3-dioxygenase C-terminal cupin" evidence="5">
    <location>
        <begin position="146"/>
        <end position="231"/>
    </location>
</feature>
<organism evidence="6 7">
    <name type="scientific">Duganella fentianensis</name>
    <dbReference type="NCBI Taxonomy" id="2692177"/>
    <lineage>
        <taxon>Bacteria</taxon>
        <taxon>Pseudomonadati</taxon>
        <taxon>Pseudomonadota</taxon>
        <taxon>Betaproteobacteria</taxon>
        <taxon>Burkholderiales</taxon>
        <taxon>Oxalobacteraceae</taxon>
        <taxon>Telluria group</taxon>
        <taxon>Duganella</taxon>
    </lineage>
</organism>
<feature type="binding site" evidence="2">
    <location>
        <position position="59"/>
    </location>
    <ligand>
        <name>Fe cation</name>
        <dbReference type="ChEBI" id="CHEBI:24875"/>
    </ligand>
</feature>
<dbReference type="PANTHER" id="PTHR43212">
    <property type="entry name" value="QUERCETIN 2,3-DIOXYGENASE"/>
    <property type="match status" value="1"/>
</dbReference>
<dbReference type="Gene3D" id="2.60.120.10">
    <property type="entry name" value="Jelly Rolls"/>
    <property type="match status" value="2"/>
</dbReference>
<feature type="binding site" evidence="2">
    <location>
        <position position="101"/>
    </location>
    <ligand>
        <name>Fe cation</name>
        <dbReference type="ChEBI" id="CHEBI:24875"/>
    </ligand>
</feature>
<evidence type="ECO:0000256" key="1">
    <source>
        <dbReference type="ARBA" id="ARBA00008416"/>
    </source>
</evidence>
<dbReference type="Pfam" id="PF02678">
    <property type="entry name" value="Pirin"/>
    <property type="match status" value="1"/>
</dbReference>
<feature type="binding site" evidence="2">
    <location>
        <position position="103"/>
    </location>
    <ligand>
        <name>Fe cation</name>
        <dbReference type="ChEBI" id="CHEBI:24875"/>
    </ligand>
</feature>
<dbReference type="InterPro" id="IPR012093">
    <property type="entry name" value="Pirin"/>
</dbReference>
<dbReference type="GO" id="GO:0046872">
    <property type="term" value="F:metal ion binding"/>
    <property type="evidence" value="ECO:0007669"/>
    <property type="project" value="UniProtKB-KW"/>
</dbReference>
<dbReference type="GO" id="GO:0051213">
    <property type="term" value="F:dioxygenase activity"/>
    <property type="evidence" value="ECO:0007669"/>
    <property type="project" value="UniProtKB-KW"/>
</dbReference>
<dbReference type="EMBL" id="WWCL01000002">
    <property type="protein sequence ID" value="MYN45215.1"/>
    <property type="molecule type" value="Genomic_DNA"/>
</dbReference>
<dbReference type="AlphaFoldDB" id="A0A845I084"/>
<dbReference type="InterPro" id="IPR041602">
    <property type="entry name" value="Quercetinase_C"/>
</dbReference>
<keyword evidence="6" id="KW-0223">Dioxygenase</keyword>
<keyword evidence="7" id="KW-1185">Reference proteome</keyword>
<accession>A0A845I084</accession>
<evidence type="ECO:0000259" key="5">
    <source>
        <dbReference type="Pfam" id="PF17954"/>
    </source>
</evidence>
<keyword evidence="6" id="KW-0560">Oxidoreductase</keyword>
<keyword evidence="2" id="KW-0479">Metal-binding</keyword>
<comment type="cofactor">
    <cofactor evidence="2">
        <name>Fe cation</name>
        <dbReference type="ChEBI" id="CHEBI:24875"/>
    </cofactor>
    <text evidence="2">Binds 1 Fe cation per subunit.</text>
</comment>
<dbReference type="CDD" id="cd20311">
    <property type="entry name" value="cupin_Yhhw_C"/>
    <property type="match status" value="1"/>
</dbReference>
<reference evidence="6" key="1">
    <citation type="submission" date="2019-12" db="EMBL/GenBank/DDBJ databases">
        <title>Novel species isolated from a subtropical stream in China.</title>
        <authorList>
            <person name="Lu H."/>
        </authorList>
    </citation>
    <scope>NUCLEOTIDE SEQUENCE [LARGE SCALE GENOMIC DNA]</scope>
    <source>
        <strain evidence="6">FT93W</strain>
    </source>
</reference>
<feature type="domain" description="Pirin N-terminal" evidence="4">
    <location>
        <begin position="10"/>
        <end position="119"/>
    </location>
</feature>
<dbReference type="InterPro" id="IPR014710">
    <property type="entry name" value="RmlC-like_jellyroll"/>
</dbReference>
<protein>
    <submittedName>
        <fullName evidence="6">Quercetin 2,3-dioxygenase</fullName>
    </submittedName>
</protein>
<dbReference type="InterPro" id="IPR003829">
    <property type="entry name" value="Pirin_N_dom"/>
</dbReference>
<dbReference type="Proteomes" id="UP000444316">
    <property type="component" value="Unassembled WGS sequence"/>
</dbReference>
<sequence length="233" mass="25571">MLQIRPSAARGHAQHGWLDSHHSFSFAHYHDPLHMGFGPLRVINEDRVMGGQGFGTHGHRDMEIISYVLSGALEHKDSMGTGSVLHYGDVQRMSAGTGVRHSEFNHSRSEQVHFLQIWIEPDRTGTAPGYEEKHIPLESKQGQLRLIASPDGRDDSLRIQQDAYLYATIMAAGDQLEHPLAAGRLAYVHVIRGTVTVNGVALKGGDALKLSDENAVTLAGAEDAEILVFDLPR</sequence>
<feature type="binding site" evidence="2">
    <location>
        <position position="57"/>
    </location>
    <ligand>
        <name>Fe cation</name>
        <dbReference type="ChEBI" id="CHEBI:24875"/>
    </ligand>
</feature>
<name>A0A845I084_9BURK</name>
<evidence type="ECO:0000313" key="6">
    <source>
        <dbReference type="EMBL" id="MYN45215.1"/>
    </source>
</evidence>
<dbReference type="Pfam" id="PF17954">
    <property type="entry name" value="Pirin_C_2"/>
    <property type="match status" value="1"/>
</dbReference>
<comment type="similarity">
    <text evidence="1 3">Belongs to the pirin family.</text>
</comment>
<dbReference type="PANTHER" id="PTHR43212:SF3">
    <property type="entry name" value="QUERCETIN 2,3-DIOXYGENASE"/>
    <property type="match status" value="1"/>
</dbReference>
<proteinExistence type="inferred from homology"/>
<dbReference type="RefSeq" id="WP_161034885.1">
    <property type="nucleotide sequence ID" value="NZ_WWCL01000002.1"/>
</dbReference>
<evidence type="ECO:0000256" key="2">
    <source>
        <dbReference type="PIRSR" id="PIRSR006232-1"/>
    </source>
</evidence>
<dbReference type="InterPro" id="IPR011051">
    <property type="entry name" value="RmlC_Cupin_sf"/>
</dbReference>